<reference evidence="1 2" key="1">
    <citation type="journal article" date="2017" name="Front. Microbiol.">
        <title>New Insights into the Diversity of the Genus Faecalibacterium.</title>
        <authorList>
            <person name="Benevides L."/>
            <person name="Burman S."/>
            <person name="Martin R."/>
            <person name="Robert V."/>
            <person name="Thomas M."/>
            <person name="Miquel S."/>
            <person name="Chain F."/>
            <person name="Sokol H."/>
            <person name="Bermudez-Humaran L.G."/>
            <person name="Morrison M."/>
            <person name="Langella P."/>
            <person name="Azevedo V.A."/>
            <person name="Chatel J.M."/>
            <person name="Soares S."/>
        </authorList>
    </citation>
    <scope>NUCLEOTIDE SEQUENCE [LARGE SCALE GENOMIC DNA]</scope>
    <source>
        <strain evidence="1 2">AHMP21</strain>
    </source>
</reference>
<dbReference type="Proteomes" id="UP000220904">
    <property type="component" value="Unassembled WGS sequence"/>
</dbReference>
<dbReference type="InterPro" id="IPR049156">
    <property type="entry name" value="Phage_chap_TAC_15-like"/>
</dbReference>
<gene>
    <name evidence="1" type="ORF">CHR60_07430</name>
</gene>
<protein>
    <submittedName>
        <fullName evidence="1">Uncharacterized protein</fullName>
    </submittedName>
</protein>
<comment type="caution">
    <text evidence="1">The sequence shown here is derived from an EMBL/GenBank/DDBJ whole genome shotgun (WGS) entry which is preliminary data.</text>
</comment>
<dbReference type="Pfam" id="PF21822">
    <property type="entry name" value="Phage_TAC_15"/>
    <property type="match status" value="1"/>
</dbReference>
<organism evidence="1 2">
    <name type="scientific">Faecalibacterium prausnitzii</name>
    <dbReference type="NCBI Taxonomy" id="853"/>
    <lineage>
        <taxon>Bacteria</taxon>
        <taxon>Bacillati</taxon>
        <taxon>Bacillota</taxon>
        <taxon>Clostridia</taxon>
        <taxon>Eubacteriales</taxon>
        <taxon>Oscillospiraceae</taxon>
        <taxon>Faecalibacterium</taxon>
    </lineage>
</organism>
<dbReference type="AlphaFoldDB" id="A0A2A7B5G7"/>
<dbReference type="EMBL" id="NOUV01000014">
    <property type="protein sequence ID" value="PDX86568.1"/>
    <property type="molecule type" value="Genomic_DNA"/>
</dbReference>
<proteinExistence type="predicted"/>
<evidence type="ECO:0000313" key="1">
    <source>
        <dbReference type="EMBL" id="PDX86568.1"/>
    </source>
</evidence>
<accession>A0A2A7B5G7</accession>
<evidence type="ECO:0000313" key="2">
    <source>
        <dbReference type="Proteomes" id="UP000220904"/>
    </source>
</evidence>
<name>A0A2A7B5G7_9FIRM</name>
<sequence length="171" mass="18538">MRLKRMEAQDVSIGEIRFKVRPLGAMNAAYVFGDVTAIVLPIMGTVAVSSGNDEEASGMEMFQGMNLDSESLANALGKINGQKLTTLLDELVLKYGNVSFQDEDDNWVVLTRSDFDEIFCADLIGAVKLCTAVIRQNYSGFFDGLSTLFGNLMSGTQAARSKNTEVSTQSA</sequence>